<name>A0A6A5K1D6_9PLEO</name>
<dbReference type="EMBL" id="ML975420">
    <property type="protein sequence ID" value="KAF1829886.1"/>
    <property type="molecule type" value="Genomic_DNA"/>
</dbReference>
<dbReference type="AlphaFoldDB" id="A0A6A5K1D6"/>
<organism evidence="1 2">
    <name type="scientific">Decorospora gaudefroyi</name>
    <dbReference type="NCBI Taxonomy" id="184978"/>
    <lineage>
        <taxon>Eukaryota</taxon>
        <taxon>Fungi</taxon>
        <taxon>Dikarya</taxon>
        <taxon>Ascomycota</taxon>
        <taxon>Pezizomycotina</taxon>
        <taxon>Dothideomycetes</taxon>
        <taxon>Pleosporomycetidae</taxon>
        <taxon>Pleosporales</taxon>
        <taxon>Pleosporineae</taxon>
        <taxon>Pleosporaceae</taxon>
        <taxon>Decorospora</taxon>
    </lineage>
</organism>
<proteinExistence type="predicted"/>
<sequence length="85" mass="9403">MQTLQTADPSLPAAQIRAHLLNDNRSVIVIFLAVLFQLVYDSDQRRQLLSPPMIGELLATAIVDDCARSAKTQSYRSTTIRDAST</sequence>
<keyword evidence="2" id="KW-1185">Reference proteome</keyword>
<accession>A0A6A5K1D6</accession>
<evidence type="ECO:0000313" key="1">
    <source>
        <dbReference type="EMBL" id="KAF1829886.1"/>
    </source>
</evidence>
<evidence type="ECO:0000313" key="2">
    <source>
        <dbReference type="Proteomes" id="UP000800040"/>
    </source>
</evidence>
<gene>
    <name evidence="1" type="ORF">BDW02DRAFT_127160</name>
</gene>
<protein>
    <submittedName>
        <fullName evidence="1">Uncharacterized protein</fullName>
    </submittedName>
</protein>
<reference evidence="1" key="1">
    <citation type="submission" date="2020-01" db="EMBL/GenBank/DDBJ databases">
        <authorList>
            <consortium name="DOE Joint Genome Institute"/>
            <person name="Haridas S."/>
            <person name="Albert R."/>
            <person name="Binder M."/>
            <person name="Bloem J."/>
            <person name="Labutti K."/>
            <person name="Salamov A."/>
            <person name="Andreopoulos B."/>
            <person name="Baker S.E."/>
            <person name="Barry K."/>
            <person name="Bills G."/>
            <person name="Bluhm B.H."/>
            <person name="Cannon C."/>
            <person name="Castanera R."/>
            <person name="Culley D.E."/>
            <person name="Daum C."/>
            <person name="Ezra D."/>
            <person name="Gonzalez J.B."/>
            <person name="Henrissat B."/>
            <person name="Kuo A."/>
            <person name="Liang C."/>
            <person name="Lipzen A."/>
            <person name="Lutzoni F."/>
            <person name="Magnuson J."/>
            <person name="Mondo S."/>
            <person name="Nolan M."/>
            <person name="Ohm R."/>
            <person name="Pangilinan J."/>
            <person name="Park H.-J."/>
            <person name="Ramirez L."/>
            <person name="Alfaro M."/>
            <person name="Sun H."/>
            <person name="Tritt A."/>
            <person name="Yoshinaga Y."/>
            <person name="Zwiers L.-H."/>
            <person name="Turgeon B.G."/>
            <person name="Goodwin S.B."/>
            <person name="Spatafora J.W."/>
            <person name="Crous P.W."/>
            <person name="Grigoriev I.V."/>
        </authorList>
    </citation>
    <scope>NUCLEOTIDE SEQUENCE</scope>
    <source>
        <strain evidence="1">P77</strain>
    </source>
</reference>
<dbReference type="Proteomes" id="UP000800040">
    <property type="component" value="Unassembled WGS sequence"/>
</dbReference>